<dbReference type="EMBL" id="KI894019">
    <property type="protein sequence ID" value="OCF27710.1"/>
    <property type="molecule type" value="Genomic_DNA"/>
</dbReference>
<dbReference type="EMBL" id="CP144542">
    <property type="protein sequence ID" value="WVW81854.1"/>
    <property type="molecule type" value="Genomic_DNA"/>
</dbReference>
<dbReference type="VEuPathDB" id="FungiDB:I302_02555"/>
<feature type="compositionally biased region" description="Basic and acidic residues" evidence="1">
    <location>
        <begin position="14"/>
        <end position="24"/>
    </location>
</feature>
<evidence type="ECO:0000313" key="4">
    <source>
        <dbReference type="Proteomes" id="UP000092730"/>
    </source>
</evidence>
<protein>
    <submittedName>
        <fullName evidence="2">Uncharacterized protein</fullName>
    </submittedName>
</protein>
<dbReference type="GeneID" id="30206954"/>
<feature type="compositionally biased region" description="Polar residues" evidence="1">
    <location>
        <begin position="69"/>
        <end position="79"/>
    </location>
</feature>
<dbReference type="AlphaFoldDB" id="A0A1B9G9Q6"/>
<accession>A0A1B9G9Q6</accession>
<reference evidence="2" key="1">
    <citation type="submission" date="2013-07" db="EMBL/GenBank/DDBJ databases">
        <title>The Genome Sequence of Cryptococcus bestiolae CBS10118.</title>
        <authorList>
            <consortium name="The Broad Institute Genome Sequencing Platform"/>
            <person name="Cuomo C."/>
            <person name="Litvintseva A."/>
            <person name="Chen Y."/>
            <person name="Heitman J."/>
            <person name="Sun S."/>
            <person name="Springer D."/>
            <person name="Dromer F."/>
            <person name="Young S.K."/>
            <person name="Zeng Q."/>
            <person name="Gargeya S."/>
            <person name="Fitzgerald M."/>
            <person name="Abouelleil A."/>
            <person name="Alvarado L."/>
            <person name="Berlin A.M."/>
            <person name="Chapman S.B."/>
            <person name="Dewar J."/>
            <person name="Goldberg J."/>
            <person name="Griggs A."/>
            <person name="Gujja S."/>
            <person name="Hansen M."/>
            <person name="Howarth C."/>
            <person name="Imamovic A."/>
            <person name="Larimer J."/>
            <person name="McCowan C."/>
            <person name="Murphy C."/>
            <person name="Pearson M."/>
            <person name="Priest M."/>
            <person name="Roberts A."/>
            <person name="Saif S."/>
            <person name="Shea T."/>
            <person name="Sykes S."/>
            <person name="Wortman J."/>
            <person name="Nusbaum C."/>
            <person name="Birren B."/>
        </authorList>
    </citation>
    <scope>NUCLEOTIDE SEQUENCE [LARGE SCALE GENOMIC DNA]</scope>
    <source>
        <strain evidence="2">CBS 10118</strain>
    </source>
</reference>
<dbReference type="RefSeq" id="XP_019048780.1">
    <property type="nucleotide sequence ID" value="XM_019189218.1"/>
</dbReference>
<evidence type="ECO:0000313" key="2">
    <source>
        <dbReference type="EMBL" id="OCF27710.1"/>
    </source>
</evidence>
<gene>
    <name evidence="2" type="ORF">I302_02555</name>
    <name evidence="3" type="ORF">I302_103852</name>
</gene>
<feature type="region of interest" description="Disordered" evidence="1">
    <location>
        <begin position="117"/>
        <end position="139"/>
    </location>
</feature>
<dbReference type="Proteomes" id="UP000092730">
    <property type="component" value="Chromosome 2"/>
</dbReference>
<evidence type="ECO:0000256" key="1">
    <source>
        <dbReference type="SAM" id="MobiDB-lite"/>
    </source>
</evidence>
<reference evidence="3" key="2">
    <citation type="submission" date="2013-07" db="EMBL/GenBank/DDBJ databases">
        <authorList>
            <consortium name="The Broad Institute Genome Sequencing Platform"/>
            <person name="Cuomo C."/>
            <person name="Litvintseva A."/>
            <person name="Chen Y."/>
            <person name="Heitman J."/>
            <person name="Sun S."/>
            <person name="Springer D."/>
            <person name="Dromer F."/>
            <person name="Young S.K."/>
            <person name="Zeng Q."/>
            <person name="Gargeya S."/>
            <person name="Fitzgerald M."/>
            <person name="Abouelleil A."/>
            <person name="Alvarado L."/>
            <person name="Berlin A.M."/>
            <person name="Chapman S.B."/>
            <person name="Dewar J."/>
            <person name="Goldberg J."/>
            <person name="Griggs A."/>
            <person name="Gujja S."/>
            <person name="Hansen M."/>
            <person name="Howarth C."/>
            <person name="Imamovic A."/>
            <person name="Larimer J."/>
            <person name="McCowan C."/>
            <person name="Murphy C."/>
            <person name="Pearson M."/>
            <person name="Priest M."/>
            <person name="Roberts A."/>
            <person name="Saif S."/>
            <person name="Shea T."/>
            <person name="Sykes S."/>
            <person name="Wortman J."/>
            <person name="Nusbaum C."/>
            <person name="Birren B."/>
        </authorList>
    </citation>
    <scope>NUCLEOTIDE SEQUENCE</scope>
    <source>
        <strain evidence="3">CBS 10118</strain>
    </source>
</reference>
<keyword evidence="4" id="KW-1185">Reference proteome</keyword>
<reference evidence="3" key="4">
    <citation type="submission" date="2024-02" db="EMBL/GenBank/DDBJ databases">
        <title>Comparative genomics of Cryptococcus and Kwoniella reveals pathogenesis evolution and contrasting modes of karyotype evolution via chromosome fusion or intercentromeric recombination.</title>
        <authorList>
            <person name="Coelho M.A."/>
            <person name="David-Palma M."/>
            <person name="Shea T."/>
            <person name="Bowers K."/>
            <person name="McGinley-Smith S."/>
            <person name="Mohammad A.W."/>
            <person name="Gnirke A."/>
            <person name="Yurkov A.M."/>
            <person name="Nowrousian M."/>
            <person name="Sun S."/>
            <person name="Cuomo C.A."/>
            <person name="Heitman J."/>
        </authorList>
    </citation>
    <scope>NUCLEOTIDE SEQUENCE</scope>
    <source>
        <strain evidence="3">CBS 10118</strain>
    </source>
</reference>
<proteinExistence type="predicted"/>
<name>A0A1B9G9Q6_9TREE</name>
<dbReference type="KEGG" id="kbi:30206954"/>
<evidence type="ECO:0000313" key="3">
    <source>
        <dbReference type="EMBL" id="WVW81854.1"/>
    </source>
</evidence>
<reference evidence="2" key="3">
    <citation type="submission" date="2014-01" db="EMBL/GenBank/DDBJ databases">
        <title>Evolution of pathogenesis and genome organization in the Tremellales.</title>
        <authorList>
            <person name="Cuomo C."/>
            <person name="Litvintseva A."/>
            <person name="Heitman J."/>
            <person name="Chen Y."/>
            <person name="Sun S."/>
            <person name="Springer D."/>
            <person name="Dromer F."/>
            <person name="Young S."/>
            <person name="Zeng Q."/>
            <person name="Chapman S."/>
            <person name="Gujja S."/>
            <person name="Saif S."/>
            <person name="Birren B."/>
        </authorList>
    </citation>
    <scope>NUCLEOTIDE SEQUENCE</scope>
    <source>
        <strain evidence="2">CBS 10118</strain>
    </source>
</reference>
<organism evidence="2">
    <name type="scientific">Kwoniella bestiolae CBS 10118</name>
    <dbReference type="NCBI Taxonomy" id="1296100"/>
    <lineage>
        <taxon>Eukaryota</taxon>
        <taxon>Fungi</taxon>
        <taxon>Dikarya</taxon>
        <taxon>Basidiomycota</taxon>
        <taxon>Agaricomycotina</taxon>
        <taxon>Tremellomycetes</taxon>
        <taxon>Tremellales</taxon>
        <taxon>Cryptococcaceae</taxon>
        <taxon>Kwoniella</taxon>
    </lineage>
</organism>
<sequence>MNDTIPSSGIGRWPVDKPKGRHDISPYNLNPLSRRLGSGLVPHPTVSSSSTLPRRVPTSPLDSLDKNLSYLSSPNSPTPSKATIPLLFKSSKVVQNENDIPILKKPLKRRAPKNLKTDTIPTKQPRYEEPPMPRCSLEGGPSVNTVDTSLVMAHPSSSSKVLLSSEPINVEQVEKHHPKAPTDEKLKLQMRLCELEYEYEATITLVFPNTPETLSSRCFACQSLLVECSGQNCKRCERRNELCVPVPVNLAQCSTLERSNINEYVCLLQLKFKLDNPQHHSS</sequence>
<feature type="region of interest" description="Disordered" evidence="1">
    <location>
        <begin position="1"/>
        <end position="79"/>
    </location>
</feature>